<feature type="domain" description="Non-reducing end beta-L-arabinofuranosidase-like GH127 catalytic" evidence="2">
    <location>
        <begin position="35"/>
        <end position="419"/>
    </location>
</feature>
<dbReference type="SUPFAM" id="SSF48208">
    <property type="entry name" value="Six-hairpin glycosidases"/>
    <property type="match status" value="1"/>
</dbReference>
<dbReference type="InterPro" id="IPR008928">
    <property type="entry name" value="6-hairpin_glycosidase_sf"/>
</dbReference>
<dbReference type="PANTHER" id="PTHR43465:SF2">
    <property type="entry name" value="DUF1680 DOMAIN PROTEIN (AFU_ORTHOLOGUE AFUA_1G08910)"/>
    <property type="match status" value="1"/>
</dbReference>
<proteinExistence type="predicted"/>
<feature type="compositionally biased region" description="Basic and acidic residues" evidence="1">
    <location>
        <begin position="488"/>
        <end position="501"/>
    </location>
</feature>
<dbReference type="InterPro" id="IPR049049">
    <property type="entry name" value="Beta-AFase-like_GH127_C"/>
</dbReference>
<accession>A0ABS1BDA2</accession>
<feature type="domain" description="Non-reducing end beta-L-arabinofuranosidase-like GH127 C-terminal" evidence="4">
    <location>
        <begin position="531"/>
        <end position="657"/>
    </location>
</feature>
<dbReference type="Pfam" id="PF07944">
    <property type="entry name" value="Beta-AFase-like_GH127_cat"/>
    <property type="match status" value="1"/>
</dbReference>
<reference evidence="5 6" key="1">
    <citation type="submission" date="2020-12" db="EMBL/GenBank/DDBJ databases">
        <title>Brachybacterium sp. MASK1Z-5, whole genome shotgun sequence.</title>
        <authorList>
            <person name="Tuo L."/>
        </authorList>
    </citation>
    <scope>NUCLEOTIDE SEQUENCE [LARGE SCALE GENOMIC DNA]</scope>
    <source>
        <strain evidence="5 6">MASK1Z-5</strain>
    </source>
</reference>
<name>A0ABS1BDA2_9MICO</name>
<gene>
    <name evidence="5" type="ORF">I8D64_14510</name>
</gene>
<dbReference type="GO" id="GO:0016787">
    <property type="term" value="F:hydrolase activity"/>
    <property type="evidence" value="ECO:0007669"/>
    <property type="project" value="UniProtKB-KW"/>
</dbReference>
<evidence type="ECO:0000259" key="4">
    <source>
        <dbReference type="Pfam" id="PF20737"/>
    </source>
</evidence>
<sequence length="662" mass="72072">MPQPPTSAGPALAAPVRPTPSARVRLHPLAPGAARIDGGFWGLRQERNRRDALRAGHEQLEASGTLQNFRIAAGTAEGEARGMIFQDSDVFKWLEAVAFELGREDDAELRRLMEDVTATVAAAQQEDGYLNSVHQLRHSREERYTNLAWNHELYCYGHLMQAAVAQSRSAGDDALLQVALRILDHLIRVFGPGGNVGVPGHPEIEMALVELHRETGRADALDLARTFLERRGHATTSKDPGPGYFSDRVPVREATTVEGHAVRALYLAAGATDLAIEDDDAELLAHEQRLFATTLATKTYVTGGMGSRWDWEAFGDPFELGTDRGYAETCAGIAAVQWAWRLLLATGDESFADAIDRLLHNAVLPGVSLAGTEFFYVNSLQLREGAIADEGRSIAHGRRGWFDCACCPPNVMRTLASLDQYVATSDESGLQLHLYASGRYGTQVDGEDFAIEVATDYPHDGTVRIRVLAAPSSEVELTLRVPAWADGARLEDPSGADDRDASTPLSPGAHTVRRVFATGEELVLELPMSARFVAAPHRVDASRGAVALERGPLVYALEQADQEGERTVDDALVDPSAPVREQPIDALDGVVALDVTGWAYPPPPTVSGEDNVPAVTDAWPYRAWSGATSDPTPHTWRAIPYYAWANREIGPMCVWMPLRERS</sequence>
<evidence type="ECO:0000259" key="3">
    <source>
        <dbReference type="Pfam" id="PF20736"/>
    </source>
</evidence>
<evidence type="ECO:0000259" key="2">
    <source>
        <dbReference type="Pfam" id="PF07944"/>
    </source>
</evidence>
<keyword evidence="5" id="KW-0378">Hydrolase</keyword>
<dbReference type="Proteomes" id="UP000612352">
    <property type="component" value="Unassembled WGS sequence"/>
</dbReference>
<keyword evidence="6" id="KW-1185">Reference proteome</keyword>
<dbReference type="EMBL" id="JAEDAJ010000011">
    <property type="protein sequence ID" value="MBK0332610.1"/>
    <property type="molecule type" value="Genomic_DNA"/>
</dbReference>
<evidence type="ECO:0000313" key="6">
    <source>
        <dbReference type="Proteomes" id="UP000612352"/>
    </source>
</evidence>
<feature type="domain" description="Non-reducing end beta-L-arabinofuranosidase-like GH127 middle" evidence="3">
    <location>
        <begin position="430"/>
        <end position="528"/>
    </location>
</feature>
<dbReference type="PANTHER" id="PTHR43465">
    <property type="entry name" value="DUF1680 DOMAIN PROTEIN (AFU_ORTHOLOGUE AFUA_1G08910)"/>
    <property type="match status" value="1"/>
</dbReference>
<dbReference type="InterPro" id="IPR012878">
    <property type="entry name" value="Beta-AFase-like_GH127_cat"/>
</dbReference>
<comment type="caution">
    <text evidence="5">The sequence shown here is derived from an EMBL/GenBank/DDBJ whole genome shotgun (WGS) entry which is preliminary data.</text>
</comment>
<dbReference type="Pfam" id="PF20736">
    <property type="entry name" value="Glyco_hydro127M"/>
    <property type="match status" value="1"/>
</dbReference>
<dbReference type="Pfam" id="PF20737">
    <property type="entry name" value="Glyco_hydro127C"/>
    <property type="match status" value="1"/>
</dbReference>
<evidence type="ECO:0000256" key="1">
    <source>
        <dbReference type="SAM" id="MobiDB-lite"/>
    </source>
</evidence>
<feature type="region of interest" description="Disordered" evidence="1">
    <location>
        <begin position="488"/>
        <end position="507"/>
    </location>
</feature>
<protein>
    <submittedName>
        <fullName evidence="5">Glycoside hydrolase family 127 protein</fullName>
    </submittedName>
</protein>
<dbReference type="RefSeq" id="WP_200503512.1">
    <property type="nucleotide sequence ID" value="NZ_JAEDAJ010000011.1"/>
</dbReference>
<evidence type="ECO:0000313" key="5">
    <source>
        <dbReference type="EMBL" id="MBK0332610.1"/>
    </source>
</evidence>
<dbReference type="InterPro" id="IPR049174">
    <property type="entry name" value="Beta-AFase-like"/>
</dbReference>
<organism evidence="5 6">
    <name type="scientific">Brachybacterium halotolerans</name>
    <dbReference type="NCBI Taxonomy" id="2795215"/>
    <lineage>
        <taxon>Bacteria</taxon>
        <taxon>Bacillati</taxon>
        <taxon>Actinomycetota</taxon>
        <taxon>Actinomycetes</taxon>
        <taxon>Micrococcales</taxon>
        <taxon>Dermabacteraceae</taxon>
        <taxon>Brachybacterium</taxon>
    </lineage>
</organism>
<dbReference type="InterPro" id="IPR049046">
    <property type="entry name" value="Beta-AFase-like_GH127_middle"/>
</dbReference>